<proteinExistence type="predicted"/>
<evidence type="ECO:0000313" key="2">
    <source>
        <dbReference type="EMBL" id="SAL07312.1"/>
    </source>
</evidence>
<comment type="caution">
    <text evidence="2">The sequence shown here is derived from an EMBL/GenBank/DDBJ whole genome shotgun (WGS) entry which is preliminary data.</text>
</comment>
<sequence>MRQGGNRLIETGPTQAANTQISQEGSRAGDPLFGRTRTALANTVQEKRAHALWIPSADIVTKQLEHCRGIARVQSKRRQLRTPMFLHPLTEIADDVGFANLCSANLRRFTDTDPNQVFMKALRSEVNMVAYFTALCIWTVARWKMSMEGFQHPRTYLGKGPANRQHEAAQMISGPNVSYGTGCRISLPFQCISKAVNESTGRSCPQAPQCLWCYQVCV</sequence>
<evidence type="ECO:0000256" key="1">
    <source>
        <dbReference type="SAM" id="MobiDB-lite"/>
    </source>
</evidence>
<dbReference type="EMBL" id="FCOX02000201">
    <property type="protein sequence ID" value="SAL07312.1"/>
    <property type="molecule type" value="Genomic_DNA"/>
</dbReference>
<gene>
    <name evidence="2" type="ORF">AWB78_08528</name>
</gene>
<organism evidence="2 3">
    <name type="scientific">Caballeronia calidae</name>
    <dbReference type="NCBI Taxonomy" id="1777139"/>
    <lineage>
        <taxon>Bacteria</taxon>
        <taxon>Pseudomonadati</taxon>
        <taxon>Pseudomonadota</taxon>
        <taxon>Betaproteobacteria</taxon>
        <taxon>Burkholderiales</taxon>
        <taxon>Burkholderiaceae</taxon>
        <taxon>Caballeronia</taxon>
    </lineage>
</organism>
<keyword evidence="3" id="KW-1185">Reference proteome</keyword>
<accession>A0A158EK96</accession>
<feature type="region of interest" description="Disordered" evidence="1">
    <location>
        <begin position="1"/>
        <end position="33"/>
    </location>
</feature>
<dbReference type="AlphaFoldDB" id="A0A158EK96"/>
<evidence type="ECO:0000313" key="3">
    <source>
        <dbReference type="Proteomes" id="UP000071859"/>
    </source>
</evidence>
<dbReference type="Proteomes" id="UP000071859">
    <property type="component" value="Unassembled WGS sequence"/>
</dbReference>
<reference evidence="2" key="1">
    <citation type="submission" date="2016-01" db="EMBL/GenBank/DDBJ databases">
        <authorList>
            <person name="Peeters C."/>
        </authorList>
    </citation>
    <scope>NUCLEOTIDE SEQUENCE</scope>
    <source>
        <strain evidence="2">LMG 29321</strain>
    </source>
</reference>
<feature type="compositionally biased region" description="Polar residues" evidence="1">
    <location>
        <begin position="12"/>
        <end position="25"/>
    </location>
</feature>
<protein>
    <submittedName>
        <fullName evidence="2">Uncharacterized protein</fullName>
    </submittedName>
</protein>
<name>A0A158EK96_9BURK</name>